<dbReference type="GeneID" id="31501568"/>
<name>D5EUJ0_XYLR2</name>
<dbReference type="STRING" id="264731.PRU_2020"/>
<proteinExistence type="predicted"/>
<protein>
    <submittedName>
        <fullName evidence="1">Uncharacterized protein</fullName>
    </submittedName>
</protein>
<organism evidence="1 2">
    <name type="scientific">Xylanibacter ruminicola (strain ATCC 19189 / DSM 19721 / CIP 105475 / JCM 8958 / 23)</name>
    <name type="common">Prevotella ruminicola</name>
    <dbReference type="NCBI Taxonomy" id="264731"/>
    <lineage>
        <taxon>Bacteria</taxon>
        <taxon>Pseudomonadati</taxon>
        <taxon>Bacteroidota</taxon>
        <taxon>Bacteroidia</taxon>
        <taxon>Bacteroidales</taxon>
        <taxon>Prevotellaceae</taxon>
        <taxon>Xylanibacter</taxon>
    </lineage>
</organism>
<dbReference type="KEGG" id="pru:PRU_2020"/>
<dbReference type="eggNOG" id="ENOG5033SPS">
    <property type="taxonomic scope" value="Bacteria"/>
</dbReference>
<gene>
    <name evidence="1" type="ordered locus">PRU_2020</name>
</gene>
<dbReference type="Gene3D" id="1.10.3680.10">
    <property type="entry name" value="TerB-like"/>
    <property type="match status" value="1"/>
</dbReference>
<dbReference type="AlphaFoldDB" id="D5EUJ0"/>
<evidence type="ECO:0000313" key="2">
    <source>
        <dbReference type="Proteomes" id="UP000000927"/>
    </source>
</evidence>
<dbReference type="HOGENOM" id="CLU_587497_0_0_10"/>
<dbReference type="EMBL" id="CP002006">
    <property type="protein sequence ID" value="ADE81018.1"/>
    <property type="molecule type" value="Genomic_DNA"/>
</dbReference>
<dbReference type="SUPFAM" id="SSF158682">
    <property type="entry name" value="TerB-like"/>
    <property type="match status" value="1"/>
</dbReference>
<dbReference type="RefSeq" id="WP_013063005.1">
    <property type="nucleotide sequence ID" value="NC_014033.1"/>
</dbReference>
<sequence>MKQLERASIIRIVSDMVKADAIIDMQEIVYLNCIRQKYNIKHEDEVVAETITLAEAFQTLNDASVSLKQDLWGDFKGMVLSDNACSREEALFLIAIVSCLSERFPNNSMVYSVELPENIKLDNSQVLYVEGEYYKETNREILVHYREILNELRLIGFNFVYIPKVGEHYRALAQEDLHTLISFLYPSATTAQIELFAKQLMALSTSDFCKNEIVGKMKMDGLAHSLPSIMFRIGISSIKGRNIDNFLVMSIEEEALVAVRRFVDTFVSMYKPRILNPVYEGKQRFVYNGFYKQIFDSFIYKKGIRSSVVIDLMHGDILLPEADSKITGLHRREKALYALFLLESSSGGINFNKPNGVKSLDKYKHRIAAIQRKYEIIYENFGGERTKAPQIELPENRLPMISLIKRQFRQLGDLLNQADDYLVQRNMFGNYCVTIPKELCLCYDPVTARVCSFEESDFWGRLLAM</sequence>
<evidence type="ECO:0000313" key="1">
    <source>
        <dbReference type="EMBL" id="ADE81018.1"/>
    </source>
</evidence>
<keyword evidence="2" id="KW-1185">Reference proteome</keyword>
<accession>D5EUJ0</accession>
<reference evidence="1 2" key="1">
    <citation type="journal article" date="2010" name="Microb. Ecol.">
        <title>Comparative genome analysis of Prevotella ruminicola and Prevotella bryantii: insights into their environmental niche.</title>
        <authorList>
            <consortium name="North American Consortium for Rumen Bacteria"/>
            <person name="Purushe J."/>
            <person name="Fouts D.E."/>
            <person name="Morrison M."/>
            <person name="White B.A."/>
            <person name="Mackie R.I."/>
            <person name="Coutinho P.M."/>
            <person name="Henrissat B."/>
            <person name="Nelson K.E."/>
        </authorList>
    </citation>
    <scope>NUCLEOTIDE SEQUENCE [LARGE SCALE GENOMIC DNA]</scope>
    <source>
        <strain evidence="2">ATCC 19189 / JCM 8958 / 23</strain>
    </source>
</reference>
<dbReference type="Proteomes" id="UP000000927">
    <property type="component" value="Chromosome"/>
</dbReference>
<dbReference type="InterPro" id="IPR029024">
    <property type="entry name" value="TerB-like"/>
</dbReference>